<dbReference type="AlphaFoldDB" id="A0A7C8I427"/>
<proteinExistence type="predicted"/>
<keyword evidence="2" id="KW-1185">Reference proteome</keyword>
<reference evidence="1 2" key="1">
    <citation type="submission" date="2020-01" db="EMBL/GenBank/DDBJ databases">
        <authorList>
            <consortium name="DOE Joint Genome Institute"/>
            <person name="Haridas S."/>
            <person name="Albert R."/>
            <person name="Binder M."/>
            <person name="Bloem J."/>
            <person name="Labutti K."/>
            <person name="Salamov A."/>
            <person name="Andreopoulos B."/>
            <person name="Baker S.E."/>
            <person name="Barry K."/>
            <person name="Bills G."/>
            <person name="Bluhm B.H."/>
            <person name="Cannon C."/>
            <person name="Castanera R."/>
            <person name="Culley D.E."/>
            <person name="Daum C."/>
            <person name="Ezra D."/>
            <person name="Gonzalez J.B."/>
            <person name="Henrissat B."/>
            <person name="Kuo A."/>
            <person name="Liang C."/>
            <person name="Lipzen A."/>
            <person name="Lutzoni F."/>
            <person name="Magnuson J."/>
            <person name="Mondo S."/>
            <person name="Nolan M."/>
            <person name="Ohm R."/>
            <person name="Pangilinan J."/>
            <person name="Park H.-J.H."/>
            <person name="Ramirez L."/>
            <person name="Alfaro M."/>
            <person name="Sun H."/>
            <person name="Tritt A."/>
            <person name="Yoshinaga Y."/>
            <person name="Zwiers L.-H.L."/>
            <person name="Turgeon B.G."/>
            <person name="Goodwin S.B."/>
            <person name="Spatafora J.W."/>
            <person name="Crous P.W."/>
            <person name="Grigoriev I.V."/>
        </authorList>
    </citation>
    <scope>NUCLEOTIDE SEQUENCE [LARGE SCALE GENOMIC DNA]</scope>
    <source>
        <strain evidence="1 2">CBS 611.86</strain>
    </source>
</reference>
<accession>A0A7C8I427</accession>
<dbReference type="Proteomes" id="UP000481861">
    <property type="component" value="Unassembled WGS sequence"/>
</dbReference>
<sequence length="204" mass="21939">MSPERGDGKRRLCHVTGCKRFGEMRLESPHVGSGPQGRFCREIIVTDGGATSAEHPGTVAGDWRNGEQLCNGAGEYSVLLKVLASLTAGGDSKRSMTDSRWWQREGERVDRGGASAATQRVSLFRRGFWKSNLLSHGPLPPDSTWHIPRDHVLLLFPTPRPGRWTGPGARAGQRLLVAEGTGEGRSVAARNPSTCWVLGAGSGA</sequence>
<organism evidence="1 2">
    <name type="scientific">Massariosphaeria phaeospora</name>
    <dbReference type="NCBI Taxonomy" id="100035"/>
    <lineage>
        <taxon>Eukaryota</taxon>
        <taxon>Fungi</taxon>
        <taxon>Dikarya</taxon>
        <taxon>Ascomycota</taxon>
        <taxon>Pezizomycotina</taxon>
        <taxon>Dothideomycetes</taxon>
        <taxon>Pleosporomycetidae</taxon>
        <taxon>Pleosporales</taxon>
        <taxon>Pleosporales incertae sedis</taxon>
        <taxon>Massariosphaeria</taxon>
    </lineage>
</organism>
<protein>
    <submittedName>
        <fullName evidence="1">Uncharacterized protein</fullName>
    </submittedName>
</protein>
<comment type="caution">
    <text evidence="1">The sequence shown here is derived from an EMBL/GenBank/DDBJ whole genome shotgun (WGS) entry which is preliminary data.</text>
</comment>
<evidence type="ECO:0000313" key="2">
    <source>
        <dbReference type="Proteomes" id="UP000481861"/>
    </source>
</evidence>
<evidence type="ECO:0000313" key="1">
    <source>
        <dbReference type="EMBL" id="KAF2870374.1"/>
    </source>
</evidence>
<gene>
    <name evidence="1" type="ORF">BDV95DRAFT_639781</name>
</gene>
<dbReference type="EMBL" id="JAADJZ010000014">
    <property type="protein sequence ID" value="KAF2870374.1"/>
    <property type="molecule type" value="Genomic_DNA"/>
</dbReference>
<name>A0A7C8I427_9PLEO</name>